<feature type="region of interest" description="Disordered" evidence="1">
    <location>
        <begin position="264"/>
        <end position="339"/>
    </location>
</feature>
<feature type="compositionally biased region" description="Basic and acidic residues" evidence="1">
    <location>
        <begin position="297"/>
        <end position="311"/>
    </location>
</feature>
<feature type="compositionally biased region" description="Basic residues" evidence="1">
    <location>
        <begin position="186"/>
        <end position="196"/>
    </location>
</feature>
<proteinExistence type="predicted"/>
<evidence type="ECO:0000313" key="2">
    <source>
        <dbReference type="EMBL" id="KAE9410406.1"/>
    </source>
</evidence>
<dbReference type="AlphaFoldDB" id="A0A6A4III4"/>
<feature type="region of interest" description="Disordered" evidence="1">
    <location>
        <begin position="219"/>
        <end position="249"/>
    </location>
</feature>
<feature type="compositionally biased region" description="Polar residues" evidence="1">
    <location>
        <begin position="481"/>
        <end position="493"/>
    </location>
</feature>
<dbReference type="EMBL" id="ML769385">
    <property type="protein sequence ID" value="KAE9410406.1"/>
    <property type="molecule type" value="Genomic_DNA"/>
</dbReference>
<dbReference type="Proteomes" id="UP000799118">
    <property type="component" value="Unassembled WGS sequence"/>
</dbReference>
<protein>
    <submittedName>
        <fullName evidence="2">Uncharacterized protein</fullName>
    </submittedName>
</protein>
<dbReference type="OrthoDB" id="2537141at2759"/>
<feature type="compositionally biased region" description="Polar residues" evidence="1">
    <location>
        <begin position="55"/>
        <end position="71"/>
    </location>
</feature>
<organism evidence="2 3">
    <name type="scientific">Gymnopus androsaceus JB14</name>
    <dbReference type="NCBI Taxonomy" id="1447944"/>
    <lineage>
        <taxon>Eukaryota</taxon>
        <taxon>Fungi</taxon>
        <taxon>Dikarya</taxon>
        <taxon>Basidiomycota</taxon>
        <taxon>Agaricomycotina</taxon>
        <taxon>Agaricomycetes</taxon>
        <taxon>Agaricomycetidae</taxon>
        <taxon>Agaricales</taxon>
        <taxon>Marasmiineae</taxon>
        <taxon>Omphalotaceae</taxon>
        <taxon>Gymnopus</taxon>
    </lineage>
</organism>
<evidence type="ECO:0000313" key="3">
    <source>
        <dbReference type="Proteomes" id="UP000799118"/>
    </source>
</evidence>
<feature type="compositionally biased region" description="Low complexity" evidence="1">
    <location>
        <begin position="312"/>
        <end position="321"/>
    </location>
</feature>
<keyword evidence="3" id="KW-1185">Reference proteome</keyword>
<name>A0A6A4III4_9AGAR</name>
<feature type="region of interest" description="Disordered" evidence="1">
    <location>
        <begin position="54"/>
        <end position="206"/>
    </location>
</feature>
<feature type="compositionally biased region" description="Polar residues" evidence="1">
    <location>
        <begin position="390"/>
        <end position="410"/>
    </location>
</feature>
<feature type="region of interest" description="Disordered" evidence="1">
    <location>
        <begin position="367"/>
        <end position="501"/>
    </location>
</feature>
<feature type="compositionally biased region" description="Polar residues" evidence="1">
    <location>
        <begin position="237"/>
        <end position="249"/>
    </location>
</feature>
<reference evidence="2" key="1">
    <citation type="journal article" date="2019" name="Environ. Microbiol.">
        <title>Fungal ecological strategies reflected in gene transcription - a case study of two litter decomposers.</title>
        <authorList>
            <person name="Barbi F."/>
            <person name="Kohler A."/>
            <person name="Barry K."/>
            <person name="Baskaran P."/>
            <person name="Daum C."/>
            <person name="Fauchery L."/>
            <person name="Ihrmark K."/>
            <person name="Kuo A."/>
            <person name="LaButti K."/>
            <person name="Lipzen A."/>
            <person name="Morin E."/>
            <person name="Grigoriev I.V."/>
            <person name="Henrissat B."/>
            <person name="Lindahl B."/>
            <person name="Martin F."/>
        </authorList>
    </citation>
    <scope>NUCLEOTIDE SEQUENCE</scope>
    <source>
        <strain evidence="2">JB14</strain>
    </source>
</reference>
<evidence type="ECO:0000256" key="1">
    <source>
        <dbReference type="SAM" id="MobiDB-lite"/>
    </source>
</evidence>
<accession>A0A6A4III4</accession>
<sequence>MSALPLDSKAPSSSSFKLESIPKIDKNHFISSFVDAQKLHAKLHAEEGRALWDNLETSHSRSQNENITGFSTPVLIPRNPKTPATNSLNEANPHKEVIPTRMTSPTKKTKPKPQKHSEPTPKELSNPKKVQITEKSKKRTEKAFDDDETAARLAERRDKKRAKREIVRPTADENNGDSDDGDSKRQAKGSGKKRTKAAATRNHAPGLALMLGFTATNLGKNRLTAPPPVLGVFNKGKASTKTQVRQKSSKVIKSTAFIESVFLGGTSKARESRPKSPSSDHSSSIEEDPTPASPTKLETKKSRQPPRKNDSRSSTLTSSPSLDEKTVSAPVRAESEVWDIERDEYRLPSTVSSFALEHQCSVVLPTHDFSWGKGNIEQARENTEPLANDQDMNSQVTSSLAPSQSASQHGLSGRVPNPGATSKYFISQQPQPVAAKLTAHDTTMPSNSPPPSPLAQASSQKHTPDYYIDKLPLPPRPDMQINDSFSLAQSPKDTSPAKRPYASPSYIAEEVWGDPLVFSDPVHLDDDVDIPYHDQQIYSEVLPYDVAYPHDFYIPPRVDAPPLLLDQFYDDNDDVANSVGSFDDDDCERIDYDGYEMAQEEYLDDHNFYDESGDFTFDPQHCVEYDDVQTVQGHDWQYETVEEYLAAEDDEAALFEMGIYETDIQESCSEMGAFSDVCMGSEVDDGEMGIEEMDVQESRSEMDWEVEEGISSFLQGRELLLGFASGRREASEWPGRVSFAEADVARNLKGHWLPQRL</sequence>
<gene>
    <name evidence="2" type="ORF">BT96DRAFT_969459</name>
</gene>